<keyword evidence="5" id="KW-0808">Transferase</keyword>
<protein>
    <recommendedName>
        <fullName evidence="3">polynucleotide adenylyltransferase</fullName>
        <ecNumber evidence="3">2.7.7.19</ecNumber>
    </recommendedName>
</protein>
<accession>A0ABD2KSM2</accession>
<evidence type="ECO:0000256" key="8">
    <source>
        <dbReference type="ARBA" id="ARBA00023242"/>
    </source>
</evidence>
<dbReference type="GO" id="GO:0006397">
    <property type="term" value="P:mRNA processing"/>
    <property type="evidence" value="ECO:0007669"/>
    <property type="project" value="UniProtKB-KW"/>
</dbReference>
<dbReference type="GO" id="GO:1990817">
    <property type="term" value="F:poly(A) RNA polymerase activity"/>
    <property type="evidence" value="ECO:0007669"/>
    <property type="project" value="UniProtKB-EC"/>
</dbReference>
<dbReference type="Gene3D" id="1.10.1410.10">
    <property type="match status" value="1"/>
</dbReference>
<evidence type="ECO:0000256" key="7">
    <source>
        <dbReference type="ARBA" id="ARBA00022840"/>
    </source>
</evidence>
<feature type="domain" description="Poly(A) polymerase central" evidence="11">
    <location>
        <begin position="1408"/>
        <end position="1545"/>
    </location>
</feature>
<dbReference type="PANTHER" id="PTHR10682">
    <property type="entry name" value="POLY A POLYMERASE"/>
    <property type="match status" value="1"/>
</dbReference>
<keyword evidence="6" id="KW-0547">Nucleotide-binding</keyword>
<feature type="region of interest" description="Disordered" evidence="10">
    <location>
        <begin position="571"/>
        <end position="617"/>
    </location>
</feature>
<keyword evidence="13" id="KW-1185">Reference proteome</keyword>
<organism evidence="12 13">
    <name type="scientific">Heterodera trifolii</name>
    <dbReference type="NCBI Taxonomy" id="157864"/>
    <lineage>
        <taxon>Eukaryota</taxon>
        <taxon>Metazoa</taxon>
        <taxon>Ecdysozoa</taxon>
        <taxon>Nematoda</taxon>
        <taxon>Chromadorea</taxon>
        <taxon>Rhabditida</taxon>
        <taxon>Tylenchina</taxon>
        <taxon>Tylenchomorpha</taxon>
        <taxon>Tylenchoidea</taxon>
        <taxon>Heteroderidae</taxon>
        <taxon>Heteroderinae</taxon>
        <taxon>Heterodera</taxon>
    </lineage>
</organism>
<keyword evidence="8" id="KW-0539">Nucleus</keyword>
<dbReference type="Pfam" id="PF04928">
    <property type="entry name" value="PAP_central"/>
    <property type="match status" value="1"/>
</dbReference>
<comment type="subcellular location">
    <subcellularLocation>
        <location evidence="1">Nucleus</location>
    </subcellularLocation>
</comment>
<keyword evidence="4" id="KW-0507">mRNA processing</keyword>
<feature type="compositionally biased region" description="Basic and acidic residues" evidence="10">
    <location>
        <begin position="579"/>
        <end position="599"/>
    </location>
</feature>
<evidence type="ECO:0000256" key="2">
    <source>
        <dbReference type="ARBA" id="ARBA00010912"/>
    </source>
</evidence>
<dbReference type="Gene3D" id="3.30.70.590">
    <property type="entry name" value="Poly(A) polymerase predicted RNA binding domain"/>
    <property type="match status" value="1"/>
</dbReference>
<evidence type="ECO:0000256" key="3">
    <source>
        <dbReference type="ARBA" id="ARBA00012388"/>
    </source>
</evidence>
<evidence type="ECO:0000256" key="4">
    <source>
        <dbReference type="ARBA" id="ARBA00022664"/>
    </source>
</evidence>
<evidence type="ECO:0000313" key="12">
    <source>
        <dbReference type="EMBL" id="KAL3105878.1"/>
    </source>
</evidence>
<dbReference type="Gene3D" id="3.30.460.10">
    <property type="entry name" value="Beta Polymerase, domain 2"/>
    <property type="match status" value="1"/>
</dbReference>
<evidence type="ECO:0000313" key="13">
    <source>
        <dbReference type="Proteomes" id="UP001620626"/>
    </source>
</evidence>
<reference evidence="12 13" key="1">
    <citation type="submission" date="2024-10" db="EMBL/GenBank/DDBJ databases">
        <authorList>
            <person name="Kim D."/>
        </authorList>
    </citation>
    <scope>NUCLEOTIDE SEQUENCE [LARGE SCALE GENOMIC DNA]</scope>
    <source>
        <strain evidence="12">BH-2024</strain>
    </source>
</reference>
<evidence type="ECO:0000256" key="9">
    <source>
        <dbReference type="ARBA" id="ARBA00048830"/>
    </source>
</evidence>
<comment type="catalytic activity">
    <reaction evidence="9">
        <text>RNA(n) + ATP = RNA(n)-3'-adenine ribonucleotide + diphosphate</text>
        <dbReference type="Rhea" id="RHEA:11332"/>
        <dbReference type="Rhea" id="RHEA-COMP:14527"/>
        <dbReference type="Rhea" id="RHEA-COMP:17347"/>
        <dbReference type="ChEBI" id="CHEBI:30616"/>
        <dbReference type="ChEBI" id="CHEBI:33019"/>
        <dbReference type="ChEBI" id="CHEBI:140395"/>
        <dbReference type="ChEBI" id="CHEBI:173115"/>
        <dbReference type="EC" id="2.7.7.19"/>
    </reaction>
</comment>
<evidence type="ECO:0000256" key="1">
    <source>
        <dbReference type="ARBA" id="ARBA00004123"/>
    </source>
</evidence>
<name>A0ABD2KSM2_9BILA</name>
<comment type="caution">
    <text evidence="12">The sequence shown here is derived from an EMBL/GenBank/DDBJ whole genome shotgun (WGS) entry which is preliminary data.</text>
</comment>
<dbReference type="Proteomes" id="UP001620626">
    <property type="component" value="Unassembled WGS sequence"/>
</dbReference>
<keyword evidence="7" id="KW-0067">ATP-binding</keyword>
<dbReference type="PANTHER" id="PTHR10682:SF10">
    <property type="entry name" value="POLYNUCLEOTIDE ADENYLYLTRANSFERASE"/>
    <property type="match status" value="1"/>
</dbReference>
<dbReference type="SUPFAM" id="SSF81631">
    <property type="entry name" value="PAP/OAS1 substrate-binding domain"/>
    <property type="match status" value="1"/>
</dbReference>
<comment type="similarity">
    <text evidence="2">Belongs to the poly(A) polymerase family.</text>
</comment>
<evidence type="ECO:0000259" key="11">
    <source>
        <dbReference type="Pfam" id="PF04928"/>
    </source>
</evidence>
<proteinExistence type="inferred from homology"/>
<evidence type="ECO:0000256" key="6">
    <source>
        <dbReference type="ARBA" id="ARBA00022741"/>
    </source>
</evidence>
<sequence>MYSKLFGLPIKKEQQTVDQLTEAIVPKELDQNLIFEIEASVFADEIEEILRNASNKSLTEEQNKILEKKRKNFRDFFEVAEEKRRPTMSRVCELWKFDRQIVDEFEDIVALHLSVLKNLSMKKYEDNGQKREFSKLFEPEMLPNESNFVFQLRLLHANANSTEILGRIKRKINQHLIGNFVHHLEIYVPANFAPEIVDDQYLAEAYMEIIVKNDQMASINKQILDMRIYLGRIWHILRAFYRHKKAGGNISEKDNDFLNERSQKFFSLNEIENRFPLADCHDTWYRMAKLYNEIIAIGGTEENGEKKAIEIKNGDAQTIEAMQNEIIEDHVINILQLMRSSNAFSDHFRNANKESKRKLRIFLAKTMFSKDNAISDTEVLKEYEQLMAKFPSLRDLLRNELTAKQIEEKQLKYYIDFLDLKNEKKVWKLAQFLLDILAYCQWFHFFDDHVLNEQLKNSIAKRIKQIEIYVENLEASRNYPSQAKSYMFSFIFTAQKEVALFIAQNENGGEKMPTEKQIDDGTALKTMHEQIVGKLLNSKAFRDKLKKIEINKKRMSDLIGDGTEISNNLLSESHKRKFEPKGKEIIKTGKDGKQKETQKGKGQQQNETPKSDEQTEEKKVASFYENIFDAQNTETARAKEMELALIHAVQHILLNDQHEKTAEKSQKQKDELHTLYLFMVLSVLDLFDDEVPTRRTVRMLCMALPSAKETTPKGKRQRNAKRGTTIGELIEKCLDNDIQNIERQTFADQREMAPAQWHSKFFAHYLPNYPANDPLLKRIRQTVGALHTLNLLMGGDELDNLLAKNELGVDRLSARLMADLLVLMDNTDQISAQIGSKHLTNLWWLNFRLLYETVAAEADNAPKCALLLRNLLEEMDKFLNSNKKLEIGSSNSKTNIGIVWLMKWKEANGKTEIEWHGQKHEQMVANNEKVQKMHMDKLGKQLANEKGGENDEFEQILHDLCENEPLVQKYKNEILQNVQPNAMNILNLCAFKNEIKTRIQMLNETSKIIGNEAKIGQNLIAIWEESSKMKMERQNDLIIWEEKLSEILQEILIHQNREWQNLTNAEFEYQQKKMIWQNLRSQIHLKNLLLAFEEEKELAKSWAKFGTETKWKKLNNLTNRQMPILQFNALVKNYKKMGEQIEIDQELFASAVLTNNHFEEGRYYLPPNYAKLSQQITISDPMLVANEAAKEFENYLTSNVYKNIYVQQNFYRIKMEKALQQIVTVVEKWSNGLAQLLISGSLLLHSHTIGSNVNLVCLTPGEKLKVSDFMGNDRNLKCEENKCTDEENSSLFCQICAHKSTTNLIKIESDSLLIVRFQFEGIEFDISLVAIPKIEQFEKINAEMLEKLAEKFNDSIFEQKNMGRTLASYRSSLFVANLFYHPIKISNCLDSFRDILARQQTMSENGRNFRHLLIATKFWAKNNYIYSNKMGFLNGMSLAIMVAKIVLLFPNSSLQFLLENFFLIYSTRPQQIPIQLTKIDAHNFNLFVAMNEKELEMPVLTPKLQFHPLQNATRFVTHSNAKVIRREMAQALQKINSLKNNKFNLGTFLSEPIPFTEKFQNFLVIYCISEQKELANSFCDFVEWRMRLQIIFSIDKKGGGQSVATHLKPNFHREKCSLTTAKLLDISFRPNFCKVWLLGIISHPVKNRDEIISMANHFDSTIKSHFHQRRNRENSAIYWLEVAAKLELKTMLMSRDGLVKLEKDEEEEK</sequence>
<dbReference type="EC" id="2.7.7.19" evidence="3"/>
<dbReference type="InterPro" id="IPR043519">
    <property type="entry name" value="NT_sf"/>
</dbReference>
<dbReference type="InterPro" id="IPR007012">
    <property type="entry name" value="PolA_pol_cen_dom"/>
</dbReference>
<evidence type="ECO:0000256" key="5">
    <source>
        <dbReference type="ARBA" id="ARBA00022679"/>
    </source>
</evidence>
<dbReference type="GO" id="GO:0005524">
    <property type="term" value="F:ATP binding"/>
    <property type="evidence" value="ECO:0007669"/>
    <property type="project" value="UniProtKB-KW"/>
</dbReference>
<dbReference type="EMBL" id="JBICBT010000676">
    <property type="protein sequence ID" value="KAL3105878.1"/>
    <property type="molecule type" value="Genomic_DNA"/>
</dbReference>
<gene>
    <name evidence="12" type="ORF">niasHT_026653</name>
</gene>
<dbReference type="GO" id="GO:0005634">
    <property type="term" value="C:nucleus"/>
    <property type="evidence" value="ECO:0007669"/>
    <property type="project" value="UniProtKB-SubCell"/>
</dbReference>
<evidence type="ECO:0000256" key="10">
    <source>
        <dbReference type="SAM" id="MobiDB-lite"/>
    </source>
</evidence>